<dbReference type="SUPFAM" id="SSF69652">
    <property type="entry name" value="DNA-binding C-terminal domain of the transcription factor MotA"/>
    <property type="match status" value="1"/>
</dbReference>
<dbReference type="Gene3D" id="3.90.1150.20">
    <property type="entry name" value="Transcription regulator MotA, C-terminal domain"/>
    <property type="match status" value="1"/>
</dbReference>
<name>A0A2U7NBX4_9CAUD</name>
<evidence type="ECO:0000313" key="3">
    <source>
        <dbReference type="Proteomes" id="UP000247773"/>
    </source>
</evidence>
<dbReference type="Pfam" id="PF09158">
    <property type="entry name" value="MotCF"/>
    <property type="match status" value="1"/>
</dbReference>
<dbReference type="InterPro" id="IPR036388">
    <property type="entry name" value="WH-like_DNA-bd_sf"/>
</dbReference>
<gene>
    <name evidence="2" type="ORF">PspYZU05_187</name>
</gene>
<protein>
    <submittedName>
        <fullName evidence="2">Activator of middle period transcription</fullName>
    </submittedName>
</protein>
<dbReference type="EMBL" id="KY971610">
    <property type="protein sequence ID" value="ASD52139.1"/>
    <property type="molecule type" value="Genomic_DNA"/>
</dbReference>
<evidence type="ECO:0000313" key="2">
    <source>
        <dbReference type="EMBL" id="ASD52139.1"/>
    </source>
</evidence>
<dbReference type="InterPro" id="IPR036474">
    <property type="entry name" value="MotA_Tscrpt_reg_C_sf"/>
</dbReference>
<accession>A0A2U7NBX4</accession>
<proteinExistence type="predicted"/>
<dbReference type="InterPro" id="IPR015241">
    <property type="entry name" value="MotA_Tscrpt_reg_C"/>
</dbReference>
<dbReference type="InterPro" id="IPR036390">
    <property type="entry name" value="WH_DNA-bd_sf"/>
</dbReference>
<organism evidence="2 3">
    <name type="scientific">Pseudomonas phage PspYZU05</name>
    <dbReference type="NCBI Taxonomy" id="1983556"/>
    <lineage>
        <taxon>Viruses</taxon>
        <taxon>Duplodnaviria</taxon>
        <taxon>Heunggongvirae</taxon>
        <taxon>Uroviricota</taxon>
        <taxon>Caudoviricetes</taxon>
        <taxon>Pantevenvirales</taxon>
        <taxon>Straboviridae</taxon>
        <taxon>Jiangsuvirus</taxon>
        <taxon>Jiangsuvirus pspyzu05</taxon>
    </lineage>
</organism>
<dbReference type="Gene3D" id="1.10.10.10">
    <property type="entry name" value="Winged helix-like DNA-binding domain superfamily/Winged helix DNA-binding domain"/>
    <property type="match status" value="1"/>
</dbReference>
<evidence type="ECO:0000259" key="1">
    <source>
        <dbReference type="Pfam" id="PF09158"/>
    </source>
</evidence>
<dbReference type="Proteomes" id="UP000247773">
    <property type="component" value="Genome"/>
</dbReference>
<reference evidence="2 3" key="1">
    <citation type="submission" date="2017-04" db="EMBL/GenBank/DDBJ databases">
        <title>Isolation of lytic bacteriophages infecting Pseudomonas strains for biocontrol of fish and shrimp spoilage during chilled storage.</title>
        <authorList>
            <person name="Yang Z."/>
            <person name="Tao X."/>
            <person name="Gao L."/>
            <person name="Rao S."/>
        </authorList>
    </citation>
    <scope>NUCLEOTIDE SEQUENCE [LARGE SCALE GENOMIC DNA]</scope>
</reference>
<sequence>MTKIEALLNKFETLDQNSPEVLLAVSRKNFITLDEIKQQVNLDSGIVEKCVTELLELGLIEDSFESYILSDSGMELILDAAVKYADTNNIVFESTARRKPRDISGSMNTDKEFIESILVEKSIEIKEIRLNRSNYEVAFSRNKMRLRQIEIKNDGSLRIVCNKPKQHVIDVFVGIGMQIKISASGSCYIDGIRSEQLITQAIDIIASELTQDVK</sequence>
<feature type="domain" description="Transcription regulator MotA C-terminal" evidence="1">
    <location>
        <begin position="104"/>
        <end position="202"/>
    </location>
</feature>
<dbReference type="SUPFAM" id="SSF46785">
    <property type="entry name" value="Winged helix' DNA-binding domain"/>
    <property type="match status" value="1"/>
</dbReference>
<keyword evidence="3" id="KW-1185">Reference proteome</keyword>